<gene>
    <name evidence="7" type="ORF">GTQ45_05945</name>
</gene>
<feature type="transmembrane region" description="Helical" evidence="6">
    <location>
        <begin position="270"/>
        <end position="289"/>
    </location>
</feature>
<feature type="transmembrane region" description="Helical" evidence="6">
    <location>
        <begin position="159"/>
        <end position="186"/>
    </location>
</feature>
<dbReference type="Pfam" id="PF01594">
    <property type="entry name" value="AI-2E_transport"/>
    <property type="match status" value="1"/>
</dbReference>
<evidence type="ECO:0000313" key="7">
    <source>
        <dbReference type="EMBL" id="NBG95268.1"/>
    </source>
</evidence>
<dbReference type="EMBL" id="WXYQ01000005">
    <property type="protein sequence ID" value="NBG95268.1"/>
    <property type="molecule type" value="Genomic_DNA"/>
</dbReference>
<dbReference type="InterPro" id="IPR002549">
    <property type="entry name" value="AI-2E-like"/>
</dbReference>
<sequence length="377" mass="40680">MAVNTEPQEVHDTTRNWLLGGLLLCAVLTLIAVAAPVATPILMAAFLASVLRSPVRALLRFNVPRPLAAAAVFLGFLATLIILVVTLYEPASRWIGEIPNVITKIERNLTPIRDTIEEAQNTAERLEKATELSGAAVVEPVRVKQTSLLEQVFETSRVFLAQVAVTLVLVLFMLAFSAPLLPTAVTDKMGDRGRRLRESLDEIEVQMSRYMGALALVNLVVGLLTAGAMYLLDMPTPLLWGVIAAVLGLVPYVGPLIVATIIGCAAMVTFDTWTAMLMPVLAYVVINLIESELVTPMVLGKVLMLHPVAIFIFVLLWSWILGLAGAFLAVPILVACVVTARSLILDDGETLADVMVRTGGLRPVFPASAVRRPGDEM</sequence>
<evidence type="ECO:0000256" key="1">
    <source>
        <dbReference type="ARBA" id="ARBA00004141"/>
    </source>
</evidence>
<dbReference type="GeneID" id="300655266"/>
<evidence type="ECO:0000256" key="6">
    <source>
        <dbReference type="SAM" id="Phobius"/>
    </source>
</evidence>
<dbReference type="OrthoDB" id="9799225at2"/>
<protein>
    <submittedName>
        <fullName evidence="7">AI-2E family transporter</fullName>
    </submittedName>
</protein>
<keyword evidence="5 6" id="KW-0472">Membrane</keyword>
<dbReference type="AlphaFoldDB" id="A0A845QAF5"/>
<evidence type="ECO:0000256" key="5">
    <source>
        <dbReference type="ARBA" id="ARBA00023136"/>
    </source>
</evidence>
<keyword evidence="3 6" id="KW-0812">Transmembrane</keyword>
<feature type="transmembrane region" description="Helical" evidence="6">
    <location>
        <begin position="67"/>
        <end position="88"/>
    </location>
</feature>
<comment type="caution">
    <text evidence="7">The sequence shown here is derived from an EMBL/GenBank/DDBJ whole genome shotgun (WGS) entry which is preliminary data.</text>
</comment>
<dbReference type="PANTHER" id="PTHR21716">
    <property type="entry name" value="TRANSMEMBRANE PROTEIN"/>
    <property type="match status" value="1"/>
</dbReference>
<accession>A0A845QAF5</accession>
<evidence type="ECO:0000256" key="4">
    <source>
        <dbReference type="ARBA" id="ARBA00022989"/>
    </source>
</evidence>
<comment type="subcellular location">
    <subcellularLocation>
        <location evidence="1">Membrane</location>
        <topology evidence="1">Multi-pass membrane protein</topology>
    </subcellularLocation>
</comment>
<reference evidence="7 8" key="1">
    <citation type="journal article" date="2016" name="Int. J. Syst. Evol. Microbiol.">
        <title>Pyruvatibacter mobilis gen. nov., sp. nov., a marine bacterium from the culture broth of Picochlorum sp. 122.</title>
        <authorList>
            <person name="Wang G."/>
            <person name="Tang M."/>
            <person name="Wu H."/>
            <person name="Dai S."/>
            <person name="Li T."/>
            <person name="Chen C."/>
            <person name="He H."/>
            <person name="Fan J."/>
            <person name="Xiang W."/>
            <person name="Li X."/>
        </authorList>
    </citation>
    <scope>NUCLEOTIDE SEQUENCE [LARGE SCALE GENOMIC DNA]</scope>
    <source>
        <strain evidence="7 8">GYP-11</strain>
    </source>
</reference>
<keyword evidence="8" id="KW-1185">Reference proteome</keyword>
<feature type="transmembrane region" description="Helical" evidence="6">
    <location>
        <begin position="309"/>
        <end position="338"/>
    </location>
</feature>
<dbReference type="Proteomes" id="UP000470384">
    <property type="component" value="Unassembled WGS sequence"/>
</dbReference>
<proteinExistence type="inferred from homology"/>
<dbReference type="GO" id="GO:0016020">
    <property type="term" value="C:membrane"/>
    <property type="evidence" value="ECO:0007669"/>
    <property type="project" value="UniProtKB-SubCell"/>
</dbReference>
<feature type="transmembrane region" description="Helical" evidence="6">
    <location>
        <begin position="238"/>
        <end position="263"/>
    </location>
</feature>
<dbReference type="PANTHER" id="PTHR21716:SF16">
    <property type="entry name" value="BLL1467 PROTEIN"/>
    <property type="match status" value="1"/>
</dbReference>
<feature type="transmembrane region" description="Helical" evidence="6">
    <location>
        <begin position="17"/>
        <end position="47"/>
    </location>
</feature>
<dbReference type="RefSeq" id="WP_160587288.1">
    <property type="nucleotide sequence ID" value="NZ_BMHN01000001.1"/>
</dbReference>
<name>A0A845QAF5_9HYPH</name>
<evidence type="ECO:0000313" key="8">
    <source>
        <dbReference type="Proteomes" id="UP000470384"/>
    </source>
</evidence>
<dbReference type="GO" id="GO:0055085">
    <property type="term" value="P:transmembrane transport"/>
    <property type="evidence" value="ECO:0007669"/>
    <property type="project" value="TreeGrafter"/>
</dbReference>
<evidence type="ECO:0000256" key="3">
    <source>
        <dbReference type="ARBA" id="ARBA00022692"/>
    </source>
</evidence>
<evidence type="ECO:0000256" key="2">
    <source>
        <dbReference type="ARBA" id="ARBA00009773"/>
    </source>
</evidence>
<organism evidence="7 8">
    <name type="scientific">Pyruvatibacter mobilis</name>
    <dbReference type="NCBI Taxonomy" id="1712261"/>
    <lineage>
        <taxon>Bacteria</taxon>
        <taxon>Pseudomonadati</taxon>
        <taxon>Pseudomonadota</taxon>
        <taxon>Alphaproteobacteria</taxon>
        <taxon>Hyphomicrobiales</taxon>
        <taxon>Parvibaculaceae</taxon>
        <taxon>Pyruvatibacter</taxon>
    </lineage>
</organism>
<comment type="similarity">
    <text evidence="2">Belongs to the autoinducer-2 exporter (AI-2E) (TC 2.A.86) family.</text>
</comment>
<keyword evidence="4 6" id="KW-1133">Transmembrane helix</keyword>
<feature type="transmembrane region" description="Helical" evidence="6">
    <location>
        <begin position="207"/>
        <end position="232"/>
    </location>
</feature>